<dbReference type="PANTHER" id="PTHR31896:SF43">
    <property type="entry name" value="PROTEIN ENHANCED PSEUDOMONAS SUSCEPTIBILITY 1"/>
    <property type="match status" value="1"/>
</dbReference>
<reference evidence="2 3" key="1">
    <citation type="journal article" date="2021" name="Commun. Biol.">
        <title>The genome of Shorea leprosula (Dipterocarpaceae) highlights the ecological relevance of drought in aseasonal tropical rainforests.</title>
        <authorList>
            <person name="Ng K.K.S."/>
            <person name="Kobayashi M.J."/>
            <person name="Fawcett J.A."/>
            <person name="Hatakeyama M."/>
            <person name="Paape T."/>
            <person name="Ng C.H."/>
            <person name="Ang C.C."/>
            <person name="Tnah L.H."/>
            <person name="Lee C.T."/>
            <person name="Nishiyama T."/>
            <person name="Sese J."/>
            <person name="O'Brien M.J."/>
            <person name="Copetti D."/>
            <person name="Mohd Noor M.I."/>
            <person name="Ong R.C."/>
            <person name="Putra M."/>
            <person name="Sireger I.Z."/>
            <person name="Indrioko S."/>
            <person name="Kosugi Y."/>
            <person name="Izuno A."/>
            <person name="Isagi Y."/>
            <person name="Lee S.L."/>
            <person name="Shimizu K.K."/>
        </authorList>
    </citation>
    <scope>NUCLEOTIDE SEQUENCE [LARGE SCALE GENOMIC DNA]</scope>
    <source>
        <strain evidence="2">214</strain>
    </source>
</reference>
<gene>
    <name evidence="2" type="ORF">SLEP1_g8219</name>
</gene>
<dbReference type="Pfam" id="PF02458">
    <property type="entry name" value="Transferase"/>
    <property type="match status" value="1"/>
</dbReference>
<dbReference type="Gene3D" id="3.30.559.10">
    <property type="entry name" value="Chloramphenicol acetyltransferase-like domain"/>
    <property type="match status" value="2"/>
</dbReference>
<dbReference type="GO" id="GO:0016740">
    <property type="term" value="F:transferase activity"/>
    <property type="evidence" value="ECO:0007669"/>
    <property type="project" value="UniProtKB-KW"/>
</dbReference>
<accession>A0AAV5I8W7</accession>
<protein>
    <submittedName>
        <fullName evidence="2">Uncharacterized protein</fullName>
    </submittedName>
</protein>
<keyword evidence="1" id="KW-0808">Transferase</keyword>
<sequence>MSSIRYVSKSVVRALSNKGTIQRIEPTPWDLQFLPLGPIQKGLLFHKPNHQQETKTLITHLKDSLSRTLDFFPPLAGRLATVQHGDETTSFSIDCNNTGALFVHAVAEGVRTSDITQHVHVPYCVHSFFPLNGIKNIEATSKPILAVQVTELDDGIFVGCTVNHSVSDGMSFWHFLNSWSEISRGSVDLSKPPVFERSFLNGTVDVPIHIPNSQVKQIHNESIRLPLQEKVLHFTKENIAELKAKANAEAGSDNISSLQALLAHIWRSISRTKQLDPNEEISHRLTVGVRPRLQSQLPQQYFGNAVQFGNLTLKAGELLEGGLGSVAWQMNKMVAAHTEEKLKNFLMLWPKSPRLITTSMVNATSALNAIGSHRYEVYGNDFGWGRPIALRSGPGNKFNGMIVVCPGVEDGSIDIEACLLPETLRALASDQDFMGAGML</sequence>
<dbReference type="EMBL" id="BPVZ01000008">
    <property type="protein sequence ID" value="GKU94774.1"/>
    <property type="molecule type" value="Genomic_DNA"/>
</dbReference>
<dbReference type="Proteomes" id="UP001054252">
    <property type="component" value="Unassembled WGS sequence"/>
</dbReference>
<proteinExistence type="predicted"/>
<dbReference type="AlphaFoldDB" id="A0AAV5I8W7"/>
<dbReference type="InterPro" id="IPR051283">
    <property type="entry name" value="Sec_Metabolite_Acyltrans"/>
</dbReference>
<dbReference type="InterPro" id="IPR023213">
    <property type="entry name" value="CAT-like_dom_sf"/>
</dbReference>
<dbReference type="SUPFAM" id="SSF52777">
    <property type="entry name" value="CoA-dependent acyltransferases"/>
    <property type="match status" value="1"/>
</dbReference>
<evidence type="ECO:0000256" key="1">
    <source>
        <dbReference type="ARBA" id="ARBA00022679"/>
    </source>
</evidence>
<name>A0AAV5I8W7_9ROSI</name>
<dbReference type="PANTHER" id="PTHR31896">
    <property type="entry name" value="FAMILY REGULATORY PROTEIN, PUTATIVE (AFU_ORTHOLOGUE AFUA_3G14730)-RELATED"/>
    <property type="match status" value="1"/>
</dbReference>
<evidence type="ECO:0000313" key="3">
    <source>
        <dbReference type="Proteomes" id="UP001054252"/>
    </source>
</evidence>
<organism evidence="2 3">
    <name type="scientific">Rubroshorea leprosula</name>
    <dbReference type="NCBI Taxonomy" id="152421"/>
    <lineage>
        <taxon>Eukaryota</taxon>
        <taxon>Viridiplantae</taxon>
        <taxon>Streptophyta</taxon>
        <taxon>Embryophyta</taxon>
        <taxon>Tracheophyta</taxon>
        <taxon>Spermatophyta</taxon>
        <taxon>Magnoliopsida</taxon>
        <taxon>eudicotyledons</taxon>
        <taxon>Gunneridae</taxon>
        <taxon>Pentapetalae</taxon>
        <taxon>rosids</taxon>
        <taxon>malvids</taxon>
        <taxon>Malvales</taxon>
        <taxon>Dipterocarpaceae</taxon>
        <taxon>Rubroshorea</taxon>
    </lineage>
</organism>
<keyword evidence="3" id="KW-1185">Reference proteome</keyword>
<evidence type="ECO:0000313" key="2">
    <source>
        <dbReference type="EMBL" id="GKU94774.1"/>
    </source>
</evidence>
<comment type="caution">
    <text evidence="2">The sequence shown here is derived from an EMBL/GenBank/DDBJ whole genome shotgun (WGS) entry which is preliminary data.</text>
</comment>